<keyword evidence="1" id="KW-0732">Signal</keyword>
<protein>
    <recommendedName>
        <fullName evidence="4">Secreted protein</fullName>
    </recommendedName>
</protein>
<feature type="signal peptide" evidence="1">
    <location>
        <begin position="1"/>
        <end position="27"/>
    </location>
</feature>
<dbReference type="Proteomes" id="UP001596058">
    <property type="component" value="Unassembled WGS sequence"/>
</dbReference>
<accession>A0ABW1D0D8</accession>
<comment type="caution">
    <text evidence="2">The sequence shown here is derived from an EMBL/GenBank/DDBJ whole genome shotgun (WGS) entry which is preliminary data.</text>
</comment>
<evidence type="ECO:0008006" key="4">
    <source>
        <dbReference type="Google" id="ProtNLM"/>
    </source>
</evidence>
<sequence>MSKIKRGVIVAVMAAGLAGATAGSASAATGQLVLRDTAGYQRVIDNPQVGCGQALPGFTHVTNRTNAPITVYDGPACQGQPVTVPPGAYTAVGLRHSFSVPW</sequence>
<dbReference type="RefSeq" id="WP_379520161.1">
    <property type="nucleotide sequence ID" value="NZ_JBHSPA010000056.1"/>
</dbReference>
<reference evidence="3" key="1">
    <citation type="journal article" date="2019" name="Int. J. Syst. Evol. Microbiol.">
        <title>The Global Catalogue of Microorganisms (GCM) 10K type strain sequencing project: providing services to taxonomists for standard genome sequencing and annotation.</title>
        <authorList>
            <consortium name="The Broad Institute Genomics Platform"/>
            <consortium name="The Broad Institute Genome Sequencing Center for Infectious Disease"/>
            <person name="Wu L."/>
            <person name="Ma J."/>
        </authorList>
    </citation>
    <scope>NUCLEOTIDE SEQUENCE [LARGE SCALE GENOMIC DNA]</scope>
    <source>
        <strain evidence="3">CCUG 53903</strain>
    </source>
</reference>
<proteinExistence type="predicted"/>
<gene>
    <name evidence="2" type="ORF">ACFPZ3_43080</name>
</gene>
<organism evidence="2 3">
    <name type="scientific">Nonomuraea insulae</name>
    <dbReference type="NCBI Taxonomy" id="1616787"/>
    <lineage>
        <taxon>Bacteria</taxon>
        <taxon>Bacillati</taxon>
        <taxon>Actinomycetota</taxon>
        <taxon>Actinomycetes</taxon>
        <taxon>Streptosporangiales</taxon>
        <taxon>Streptosporangiaceae</taxon>
        <taxon>Nonomuraea</taxon>
    </lineage>
</organism>
<evidence type="ECO:0000313" key="2">
    <source>
        <dbReference type="EMBL" id="MFC5830678.1"/>
    </source>
</evidence>
<keyword evidence="3" id="KW-1185">Reference proteome</keyword>
<evidence type="ECO:0000313" key="3">
    <source>
        <dbReference type="Proteomes" id="UP001596058"/>
    </source>
</evidence>
<name>A0ABW1D0D8_9ACTN</name>
<feature type="chain" id="PRO_5047343366" description="Secreted protein" evidence="1">
    <location>
        <begin position="28"/>
        <end position="102"/>
    </location>
</feature>
<dbReference type="EMBL" id="JBHSPA010000056">
    <property type="protein sequence ID" value="MFC5830678.1"/>
    <property type="molecule type" value="Genomic_DNA"/>
</dbReference>
<evidence type="ECO:0000256" key="1">
    <source>
        <dbReference type="SAM" id="SignalP"/>
    </source>
</evidence>